<dbReference type="EMBL" id="JACJTM010000018">
    <property type="protein sequence ID" value="MBD2685567.1"/>
    <property type="molecule type" value="Genomic_DNA"/>
</dbReference>
<evidence type="ECO:0000256" key="1">
    <source>
        <dbReference type="SAM" id="MobiDB-lite"/>
    </source>
</evidence>
<feature type="region of interest" description="Disordered" evidence="1">
    <location>
        <begin position="240"/>
        <end position="268"/>
    </location>
</feature>
<feature type="compositionally biased region" description="Polar residues" evidence="1">
    <location>
        <begin position="632"/>
        <end position="641"/>
    </location>
</feature>
<feature type="region of interest" description="Disordered" evidence="1">
    <location>
        <begin position="729"/>
        <end position="757"/>
    </location>
</feature>
<keyword evidence="2" id="KW-0472">Membrane</keyword>
<name>A0ABR8IRN0_APHFL</name>
<keyword evidence="2" id="KW-0812">Transmembrane</keyword>
<sequence>MSVVQIYQFCRAFDNVRYSEVYGCYVSGGYAFEKIARASHEVPPEIREAVINDYFKLNDNYPPETGDFALIAREIDDKYSVLAVANRQLDDGGRPTIGYKYFWLDKSSPDVDGIGTLIYWWLNQNQPKFDMAELDKQLSQSPQIFRVHEQYKKLIFEEDQLQNIKRIVVEENKIPYTVVVTKELWRKRYPEYTKLHYLALCFSDRATRLNAWAWNVHKIAYPERFLAIFYATQEDIPKNISKQPLPSPQKDNSNTSVSTPTKENTTQTVPVQKIKKCLKDIARIFADTDELDSKKTEELFEYLAKYPNENWSDFIDKTTLQAIHDKFTLIYKAEIYLLLPKEKSSFLIEILNSTNFGNSSGKSTSNSIAIEFHDQLLNASYKYKNEQIINRLVFSIYTGISYLLNHLMADDNGSNQIEFLLTQSKSIWSKTFLKYAELVEKRIFSEEEIIVEESLETFRQKILTILQEPKNITLAERKQYEKLVSTFIKINHHPLAGTFCYIRYRFIPQEILHLIDNEIYRKIQNIQLSSQDKSNSNNEHKNSEAIDNKSENNRSQKKQKLPGKTTTPKRPKRRREINNRIWFILFGIFLVIVVVFVTAIIILIISRNPPPNNNNQDQSHIQNIRKNEKENNSPVNNLENPSANSTTLSTSNTSSGCATDLLSNLEVFKACNETDKDKLKVELRNELHGRYNLFSTEIGEELRQYYLDSKNNDQFQKRKLEIEKCQKDHPITDTSNNDKRGDCIKGTIDKSKQPKKR</sequence>
<feature type="compositionally biased region" description="Basic residues" evidence="1">
    <location>
        <begin position="555"/>
        <end position="572"/>
    </location>
</feature>
<feature type="compositionally biased region" description="Low complexity" evidence="1">
    <location>
        <begin position="642"/>
        <end position="653"/>
    </location>
</feature>
<evidence type="ECO:0000256" key="2">
    <source>
        <dbReference type="SAM" id="Phobius"/>
    </source>
</evidence>
<feature type="compositionally biased region" description="Basic and acidic residues" evidence="1">
    <location>
        <begin position="538"/>
        <end position="554"/>
    </location>
</feature>
<gene>
    <name evidence="3" type="ORF">H6G43_10095</name>
</gene>
<organism evidence="3 4">
    <name type="scientific">Aphanizomenon flos-aquae FACHB-1249</name>
    <dbReference type="NCBI Taxonomy" id="2692889"/>
    <lineage>
        <taxon>Bacteria</taxon>
        <taxon>Bacillati</taxon>
        <taxon>Cyanobacteriota</taxon>
        <taxon>Cyanophyceae</taxon>
        <taxon>Nostocales</taxon>
        <taxon>Aphanizomenonaceae</taxon>
        <taxon>Aphanizomenon</taxon>
    </lineage>
</organism>
<dbReference type="RefSeq" id="WP_190589030.1">
    <property type="nucleotide sequence ID" value="NZ_JACJTM010000018.1"/>
</dbReference>
<accession>A0ABR8IRN0</accession>
<comment type="caution">
    <text evidence="3">The sequence shown here is derived from an EMBL/GenBank/DDBJ whole genome shotgun (WGS) entry which is preliminary data.</text>
</comment>
<proteinExistence type="predicted"/>
<protein>
    <submittedName>
        <fullName evidence="3">Uncharacterized protein</fullName>
    </submittedName>
</protein>
<keyword evidence="4" id="KW-1185">Reference proteome</keyword>
<dbReference type="Proteomes" id="UP000660270">
    <property type="component" value="Unassembled WGS sequence"/>
</dbReference>
<reference evidence="3 4" key="1">
    <citation type="journal article" date="2020" name="ISME J.">
        <title>Comparative genomics reveals insights into cyanobacterial evolution and habitat adaptation.</title>
        <authorList>
            <person name="Chen M.Y."/>
            <person name="Teng W.K."/>
            <person name="Zhao L."/>
            <person name="Hu C.X."/>
            <person name="Zhou Y.K."/>
            <person name="Han B.P."/>
            <person name="Song L.R."/>
            <person name="Shu W.S."/>
        </authorList>
    </citation>
    <scope>NUCLEOTIDE SEQUENCE [LARGE SCALE GENOMIC DNA]</scope>
    <source>
        <strain evidence="3 4">FACHB-1249</strain>
    </source>
</reference>
<evidence type="ECO:0000313" key="4">
    <source>
        <dbReference type="Proteomes" id="UP000660270"/>
    </source>
</evidence>
<feature type="transmembrane region" description="Helical" evidence="2">
    <location>
        <begin position="581"/>
        <end position="605"/>
    </location>
</feature>
<feature type="region of interest" description="Disordered" evidence="1">
    <location>
        <begin position="530"/>
        <end position="572"/>
    </location>
</feature>
<feature type="region of interest" description="Disordered" evidence="1">
    <location>
        <begin position="628"/>
        <end position="653"/>
    </location>
</feature>
<evidence type="ECO:0000313" key="3">
    <source>
        <dbReference type="EMBL" id="MBD2685567.1"/>
    </source>
</evidence>
<keyword evidence="2" id="KW-1133">Transmembrane helix</keyword>